<name>A0ABN9F8G3_9NEOB</name>
<reference evidence="2" key="1">
    <citation type="submission" date="2023-05" db="EMBL/GenBank/DDBJ databases">
        <authorList>
            <person name="Stuckert A."/>
        </authorList>
    </citation>
    <scope>NUCLEOTIDE SEQUENCE</scope>
</reference>
<protein>
    <recommendedName>
        <fullName evidence="1">Protein MMS22-like N-terminal domain-containing protein</fullName>
    </recommendedName>
</protein>
<evidence type="ECO:0000313" key="3">
    <source>
        <dbReference type="Proteomes" id="UP001162483"/>
    </source>
</evidence>
<dbReference type="InterPro" id="IPR029425">
    <property type="entry name" value="MMS22L_N"/>
</dbReference>
<evidence type="ECO:0000259" key="1">
    <source>
        <dbReference type="Pfam" id="PF14910"/>
    </source>
</evidence>
<dbReference type="PANTHER" id="PTHR28547">
    <property type="entry name" value="PROTEIN MMS22-LIKE"/>
    <property type="match status" value="1"/>
</dbReference>
<accession>A0ABN9F8G3</accession>
<dbReference type="Proteomes" id="UP001162483">
    <property type="component" value="Unassembled WGS sequence"/>
</dbReference>
<dbReference type="EMBL" id="CATNWA010016512">
    <property type="protein sequence ID" value="CAI9593330.1"/>
    <property type="molecule type" value="Genomic_DNA"/>
</dbReference>
<organism evidence="2 3">
    <name type="scientific">Staurois parvus</name>
    <dbReference type="NCBI Taxonomy" id="386267"/>
    <lineage>
        <taxon>Eukaryota</taxon>
        <taxon>Metazoa</taxon>
        <taxon>Chordata</taxon>
        <taxon>Craniata</taxon>
        <taxon>Vertebrata</taxon>
        <taxon>Euteleostomi</taxon>
        <taxon>Amphibia</taxon>
        <taxon>Batrachia</taxon>
        <taxon>Anura</taxon>
        <taxon>Neobatrachia</taxon>
        <taxon>Ranoidea</taxon>
        <taxon>Ranidae</taxon>
        <taxon>Staurois</taxon>
    </lineage>
</organism>
<gene>
    <name evidence="2" type="ORF">SPARVUS_LOCUS11517329</name>
</gene>
<feature type="domain" description="Protein MMS22-like N-terminal" evidence="1">
    <location>
        <begin position="1"/>
        <end position="78"/>
    </location>
</feature>
<comment type="caution">
    <text evidence="2">The sequence shown here is derived from an EMBL/GenBank/DDBJ whole genome shotgun (WGS) entry which is preliminary data.</text>
</comment>
<proteinExistence type="predicted"/>
<sequence length="89" mass="10326">NWKFVEELLKRSTDVQTGILEDQLRMYLQCCLSLCHLWEANLTAATILWDYYSKNLNSLFNISWLGLKSLANVRKNPLFNAGNSEKLLC</sequence>
<dbReference type="InterPro" id="IPR042320">
    <property type="entry name" value="MMS22-like"/>
</dbReference>
<feature type="non-terminal residue" evidence="2">
    <location>
        <position position="1"/>
    </location>
</feature>
<evidence type="ECO:0000313" key="2">
    <source>
        <dbReference type="EMBL" id="CAI9593330.1"/>
    </source>
</evidence>
<dbReference type="Pfam" id="PF14910">
    <property type="entry name" value="MMS22L_N"/>
    <property type="match status" value="1"/>
</dbReference>
<dbReference type="PANTHER" id="PTHR28547:SF1">
    <property type="entry name" value="PROTEIN MMS22-LIKE"/>
    <property type="match status" value="1"/>
</dbReference>
<keyword evidence="3" id="KW-1185">Reference proteome</keyword>